<evidence type="ECO:0000313" key="2">
    <source>
        <dbReference type="EMBL" id="ODN41791.1"/>
    </source>
</evidence>
<dbReference type="RefSeq" id="WP_069311593.1">
    <property type="nucleotide sequence ID" value="NZ_MDTU01000001.1"/>
</dbReference>
<feature type="transmembrane region" description="Helical" evidence="1">
    <location>
        <begin position="66"/>
        <end position="84"/>
    </location>
</feature>
<gene>
    <name evidence="2" type="ORF">BGC07_00845</name>
</gene>
<dbReference type="EMBL" id="MDTU01000001">
    <property type="protein sequence ID" value="ODN41791.1"/>
    <property type="molecule type" value="Genomic_DNA"/>
</dbReference>
<evidence type="ECO:0000313" key="3">
    <source>
        <dbReference type="Proteomes" id="UP000094329"/>
    </source>
</evidence>
<dbReference type="Proteomes" id="UP000094329">
    <property type="component" value="Unassembled WGS sequence"/>
</dbReference>
<protein>
    <recommendedName>
        <fullName evidence="4">Endonuclease</fullName>
    </recommendedName>
</protein>
<sequence length="86" mass="9485">MVTKVRKITILLTCIATLSTIISLGYSLDNLSTGLNLPTTIVVLWNILPLILLFALCFIAKQLYSLIAALICTVLITFFESIAFSY</sequence>
<comment type="caution">
    <text evidence="2">The sequence shown here is derived from an EMBL/GenBank/DDBJ whole genome shotgun (WGS) entry which is preliminary data.</text>
</comment>
<feature type="transmembrane region" description="Helical" evidence="1">
    <location>
        <begin position="37"/>
        <end position="59"/>
    </location>
</feature>
<accession>A0ABX2ZYT8</accession>
<reference evidence="2 3" key="1">
    <citation type="submission" date="2016-08" db="EMBL/GenBank/DDBJ databases">
        <title>Draft genome sequence of Candidatus Piscirickettsia litoralis, from seawater.</title>
        <authorList>
            <person name="Wan X."/>
            <person name="Lee A.J."/>
            <person name="Hou S."/>
            <person name="Donachie S.P."/>
        </authorList>
    </citation>
    <scope>NUCLEOTIDE SEQUENCE [LARGE SCALE GENOMIC DNA]</scope>
    <source>
        <strain evidence="2 3">Y2</strain>
    </source>
</reference>
<keyword evidence="1" id="KW-0472">Membrane</keyword>
<name>A0ABX2ZYT8_9GAMM</name>
<evidence type="ECO:0008006" key="4">
    <source>
        <dbReference type="Google" id="ProtNLM"/>
    </source>
</evidence>
<keyword evidence="1" id="KW-1133">Transmembrane helix</keyword>
<organism evidence="2 3">
    <name type="scientific">Piscirickettsia litoralis</name>
    <dbReference type="NCBI Taxonomy" id="1891921"/>
    <lineage>
        <taxon>Bacteria</taxon>
        <taxon>Pseudomonadati</taxon>
        <taxon>Pseudomonadota</taxon>
        <taxon>Gammaproteobacteria</taxon>
        <taxon>Thiotrichales</taxon>
        <taxon>Piscirickettsiaceae</taxon>
        <taxon>Piscirickettsia</taxon>
    </lineage>
</organism>
<keyword evidence="3" id="KW-1185">Reference proteome</keyword>
<evidence type="ECO:0000256" key="1">
    <source>
        <dbReference type="SAM" id="Phobius"/>
    </source>
</evidence>
<keyword evidence="1" id="KW-0812">Transmembrane</keyword>
<proteinExistence type="predicted"/>